<organism evidence="3 4">
    <name type="scientific">Arthrobacter crystallopoietes BAB-32</name>
    <dbReference type="NCBI Taxonomy" id="1246476"/>
    <lineage>
        <taxon>Bacteria</taxon>
        <taxon>Bacillati</taxon>
        <taxon>Actinomycetota</taxon>
        <taxon>Actinomycetes</taxon>
        <taxon>Micrococcales</taxon>
        <taxon>Micrococcaceae</taxon>
        <taxon>Crystallibacter</taxon>
    </lineage>
</organism>
<evidence type="ECO:0000313" key="3">
    <source>
        <dbReference type="EMBL" id="EMY32489.1"/>
    </source>
</evidence>
<feature type="compositionally biased region" description="Basic and acidic residues" evidence="1">
    <location>
        <begin position="135"/>
        <end position="148"/>
    </location>
</feature>
<feature type="region of interest" description="Disordered" evidence="1">
    <location>
        <begin position="117"/>
        <end position="159"/>
    </location>
</feature>
<dbReference type="Proteomes" id="UP000010729">
    <property type="component" value="Unassembled WGS sequence"/>
</dbReference>
<comment type="caution">
    <text evidence="3">The sequence shown here is derived from an EMBL/GenBank/DDBJ whole genome shotgun (WGS) entry which is preliminary data.</text>
</comment>
<sequence length="189" mass="20415">MENLSLVVPETVGGQQVGWWEVVDAFGPLATLLAAVIAGSIAWRALKQRSLADRRAEWWGRAQWALESALSDDPARRETGLGVLGILATSSLATDEEIEILGVAAVQPLAEFARPSVLPEREGAGRGSGAGSGKPEGRREPGMPEGWREPGNSEEMRERIARRAAKLQVVADQRLGRATEEWIRRLASG</sequence>
<reference evidence="3 4" key="1">
    <citation type="journal article" date="2013" name="Genome Announc.">
        <title>Draft Genome Sequence of Arthrobacter crystallopoietes Strain BAB-32, Revealing Genes for Bioremediation.</title>
        <authorList>
            <person name="Joshi M.N."/>
            <person name="Pandit A.S."/>
            <person name="Sharma A."/>
            <person name="Pandya R.V."/>
            <person name="Desai S.M."/>
            <person name="Saxena A.K."/>
            <person name="Bagatharia S.B."/>
        </authorList>
    </citation>
    <scope>NUCLEOTIDE SEQUENCE [LARGE SCALE GENOMIC DNA]</scope>
    <source>
        <strain evidence="3 4">BAB-32</strain>
    </source>
</reference>
<gene>
    <name evidence="3" type="ORF">D477_019873</name>
</gene>
<keyword evidence="4" id="KW-1185">Reference proteome</keyword>
<proteinExistence type="predicted"/>
<dbReference type="AlphaFoldDB" id="N1UXJ3"/>
<evidence type="ECO:0000313" key="4">
    <source>
        <dbReference type="Proteomes" id="UP000010729"/>
    </source>
</evidence>
<evidence type="ECO:0000256" key="1">
    <source>
        <dbReference type="SAM" id="MobiDB-lite"/>
    </source>
</evidence>
<keyword evidence="2" id="KW-0812">Transmembrane</keyword>
<evidence type="ECO:0000256" key="2">
    <source>
        <dbReference type="SAM" id="Phobius"/>
    </source>
</evidence>
<name>N1UXJ3_9MICC</name>
<dbReference type="EMBL" id="ANPE02000265">
    <property type="protein sequence ID" value="EMY32489.1"/>
    <property type="molecule type" value="Genomic_DNA"/>
</dbReference>
<dbReference type="RefSeq" id="WP_005274008.1">
    <property type="nucleotide sequence ID" value="NZ_ANPE02000265.1"/>
</dbReference>
<dbReference type="OrthoDB" id="4479226at2"/>
<feature type="transmembrane region" description="Helical" evidence="2">
    <location>
        <begin position="25"/>
        <end position="46"/>
    </location>
</feature>
<keyword evidence="2" id="KW-1133">Transmembrane helix</keyword>
<protein>
    <submittedName>
        <fullName evidence="3">Uncharacterized protein</fullName>
    </submittedName>
</protein>
<feature type="compositionally biased region" description="Gly residues" evidence="1">
    <location>
        <begin position="125"/>
        <end position="134"/>
    </location>
</feature>
<keyword evidence="2" id="KW-0472">Membrane</keyword>
<accession>N1UXJ3</accession>